<protein>
    <submittedName>
        <fullName evidence="3">Glycosyltransferase</fullName>
    </submittedName>
</protein>
<dbReference type="PANTHER" id="PTHR45947">
    <property type="entry name" value="SULFOQUINOVOSYL TRANSFERASE SQD2"/>
    <property type="match status" value="1"/>
</dbReference>
<gene>
    <name evidence="3" type="ORF">PP2015_1634</name>
</gene>
<evidence type="ECO:0000259" key="2">
    <source>
        <dbReference type="Pfam" id="PF13439"/>
    </source>
</evidence>
<proteinExistence type="predicted"/>
<dbReference type="Proteomes" id="UP000061457">
    <property type="component" value="Chromosome I"/>
</dbReference>
<dbReference type="InterPro" id="IPR028098">
    <property type="entry name" value="Glyco_trans_4-like_N"/>
</dbReference>
<dbReference type="Pfam" id="PF00534">
    <property type="entry name" value="Glycos_transf_1"/>
    <property type="match status" value="1"/>
</dbReference>
<name>A0A0S2K1X8_9GAMM</name>
<feature type="domain" description="Glycosyl transferase family 1" evidence="1">
    <location>
        <begin position="193"/>
        <end position="362"/>
    </location>
</feature>
<dbReference type="OrthoDB" id="9772485at2"/>
<keyword evidence="4" id="KW-1185">Reference proteome</keyword>
<dbReference type="STRING" id="161398.PP2015_1634"/>
<feature type="domain" description="Glycosyltransferase subfamily 4-like N-terminal" evidence="2">
    <location>
        <begin position="16"/>
        <end position="189"/>
    </location>
</feature>
<dbReference type="Gene3D" id="3.40.50.2000">
    <property type="entry name" value="Glycogen Phosphorylase B"/>
    <property type="match status" value="2"/>
</dbReference>
<dbReference type="RefSeq" id="WP_058029816.1">
    <property type="nucleotide sequence ID" value="NZ_CP013187.1"/>
</dbReference>
<keyword evidence="3" id="KW-0808">Transferase</keyword>
<dbReference type="SUPFAM" id="SSF53756">
    <property type="entry name" value="UDP-Glycosyltransferase/glycogen phosphorylase"/>
    <property type="match status" value="1"/>
</dbReference>
<dbReference type="GO" id="GO:0016757">
    <property type="term" value="F:glycosyltransferase activity"/>
    <property type="evidence" value="ECO:0007669"/>
    <property type="project" value="InterPro"/>
</dbReference>
<dbReference type="KEGG" id="pphe:PP2015_1634"/>
<dbReference type="InterPro" id="IPR001296">
    <property type="entry name" value="Glyco_trans_1"/>
</dbReference>
<dbReference type="AlphaFoldDB" id="A0A0S2K1X8"/>
<organism evidence="3 4">
    <name type="scientific">Pseudoalteromonas phenolica</name>
    <dbReference type="NCBI Taxonomy" id="161398"/>
    <lineage>
        <taxon>Bacteria</taxon>
        <taxon>Pseudomonadati</taxon>
        <taxon>Pseudomonadota</taxon>
        <taxon>Gammaproteobacteria</taxon>
        <taxon>Alteromonadales</taxon>
        <taxon>Pseudoalteromonadaceae</taxon>
        <taxon>Pseudoalteromonas</taxon>
    </lineage>
</organism>
<reference evidence="3 4" key="1">
    <citation type="submission" date="2015-11" db="EMBL/GenBank/DDBJ databases">
        <authorList>
            <person name="Zhang Y."/>
            <person name="Guo Z."/>
        </authorList>
    </citation>
    <scope>NUCLEOTIDE SEQUENCE [LARGE SCALE GENOMIC DNA]</scope>
    <source>
        <strain evidence="3 4">KCTC 12086</strain>
    </source>
</reference>
<dbReference type="PATRIC" id="fig|161398.10.peg.1659"/>
<dbReference type="Pfam" id="PF13439">
    <property type="entry name" value="Glyco_transf_4"/>
    <property type="match status" value="1"/>
</dbReference>
<evidence type="ECO:0000259" key="1">
    <source>
        <dbReference type="Pfam" id="PF00534"/>
    </source>
</evidence>
<evidence type="ECO:0000313" key="4">
    <source>
        <dbReference type="Proteomes" id="UP000061457"/>
    </source>
</evidence>
<dbReference type="InterPro" id="IPR050194">
    <property type="entry name" value="Glycosyltransferase_grp1"/>
</dbReference>
<dbReference type="EMBL" id="CP013187">
    <property type="protein sequence ID" value="ALO42136.1"/>
    <property type="molecule type" value="Genomic_DNA"/>
</dbReference>
<evidence type="ECO:0000313" key="3">
    <source>
        <dbReference type="EMBL" id="ALO42136.1"/>
    </source>
</evidence>
<accession>A0A0S2K1X8</accession>
<sequence>MKHVAIMVPSFPVPSETFVITEIRALQRAGHEVSVITFEQISNDIPLPCNVFVLNKPNTFKTLLDFSQLPLKSIMNGVKAASRQYAISTSSLLFYSMKAAQIIREQNIGHLHCHFMHNSLAYGVVAAKLANIKVSSIGHGHDIYVNSADLSSKVNECDFCIAVCEDMLKLLHKFSPTKAKLLHCGVDTELFKPEESPTNSKLKLLFVGRLVEKKGLSYAISALNNLPEESRPRLEIVGDGPLRAALEFQVNELNLQDFIEFKGSKKPEQIREMARNYDGFLAPFCIADNGDKDTGPVVLKEAMAMSLPVITCDVMGCTEIVDESVGYIVESRNSQALTNAIKEYVQLNEDQRIKMRSAARQRVLDKFDAFKQGKQLSEWIQQA</sequence>
<dbReference type="PANTHER" id="PTHR45947:SF14">
    <property type="entry name" value="SLL1723 PROTEIN"/>
    <property type="match status" value="1"/>
</dbReference>